<accession>A0AAW2N501</accession>
<organism evidence="1">
    <name type="scientific">Sesamum angustifolium</name>
    <dbReference type="NCBI Taxonomy" id="2727405"/>
    <lineage>
        <taxon>Eukaryota</taxon>
        <taxon>Viridiplantae</taxon>
        <taxon>Streptophyta</taxon>
        <taxon>Embryophyta</taxon>
        <taxon>Tracheophyta</taxon>
        <taxon>Spermatophyta</taxon>
        <taxon>Magnoliopsida</taxon>
        <taxon>eudicotyledons</taxon>
        <taxon>Gunneridae</taxon>
        <taxon>Pentapetalae</taxon>
        <taxon>asterids</taxon>
        <taxon>lamiids</taxon>
        <taxon>Lamiales</taxon>
        <taxon>Pedaliaceae</taxon>
        <taxon>Sesamum</taxon>
    </lineage>
</organism>
<comment type="caution">
    <text evidence="1">The sequence shown here is derived from an EMBL/GenBank/DDBJ whole genome shotgun (WGS) entry which is preliminary data.</text>
</comment>
<gene>
    <name evidence="1" type="ORF">Sangu_1331400</name>
</gene>
<reference evidence="1" key="1">
    <citation type="submission" date="2020-06" db="EMBL/GenBank/DDBJ databases">
        <authorList>
            <person name="Li T."/>
            <person name="Hu X."/>
            <person name="Zhang T."/>
            <person name="Song X."/>
            <person name="Zhang H."/>
            <person name="Dai N."/>
            <person name="Sheng W."/>
            <person name="Hou X."/>
            <person name="Wei L."/>
        </authorList>
    </citation>
    <scope>NUCLEOTIDE SEQUENCE</scope>
    <source>
        <strain evidence="1">G01</strain>
        <tissue evidence="1">Leaf</tissue>
    </source>
</reference>
<dbReference type="EMBL" id="JACGWK010000008">
    <property type="protein sequence ID" value="KAL0338093.1"/>
    <property type="molecule type" value="Genomic_DNA"/>
</dbReference>
<name>A0AAW2N501_9LAMI</name>
<evidence type="ECO:0000313" key="1">
    <source>
        <dbReference type="EMBL" id="KAL0338093.1"/>
    </source>
</evidence>
<sequence>MFYLEILRVVEHLIQCVPAIVDGPWLPKNFICANFKSGKSNSSQAYGGSCSEWPDLWNSSGCCCHNHQFELFAANSWAKNDWTVQGARDGVGNSPISKPHIGGLYTPPDVQSLWSY</sequence>
<dbReference type="AlphaFoldDB" id="A0AAW2N501"/>
<proteinExistence type="predicted"/>
<protein>
    <submittedName>
        <fullName evidence="1">Uncharacterized protein</fullName>
    </submittedName>
</protein>
<reference evidence="1" key="2">
    <citation type="journal article" date="2024" name="Plant">
        <title>Genomic evolution and insights into agronomic trait innovations of Sesamum species.</title>
        <authorList>
            <person name="Miao H."/>
            <person name="Wang L."/>
            <person name="Qu L."/>
            <person name="Liu H."/>
            <person name="Sun Y."/>
            <person name="Le M."/>
            <person name="Wang Q."/>
            <person name="Wei S."/>
            <person name="Zheng Y."/>
            <person name="Lin W."/>
            <person name="Duan Y."/>
            <person name="Cao H."/>
            <person name="Xiong S."/>
            <person name="Wang X."/>
            <person name="Wei L."/>
            <person name="Li C."/>
            <person name="Ma Q."/>
            <person name="Ju M."/>
            <person name="Zhao R."/>
            <person name="Li G."/>
            <person name="Mu C."/>
            <person name="Tian Q."/>
            <person name="Mei H."/>
            <person name="Zhang T."/>
            <person name="Gao T."/>
            <person name="Zhang H."/>
        </authorList>
    </citation>
    <scope>NUCLEOTIDE SEQUENCE</scope>
    <source>
        <strain evidence="1">G01</strain>
    </source>
</reference>